<gene>
    <name evidence="1" type="ORF">A2841_02670</name>
</gene>
<evidence type="ECO:0000313" key="2">
    <source>
        <dbReference type="Proteomes" id="UP000178249"/>
    </source>
</evidence>
<evidence type="ECO:0000313" key="1">
    <source>
        <dbReference type="EMBL" id="OGG43038.1"/>
    </source>
</evidence>
<protein>
    <submittedName>
        <fullName evidence="1">Uncharacterized protein</fullName>
    </submittedName>
</protein>
<reference evidence="1 2" key="1">
    <citation type="journal article" date="2016" name="Nat. Commun.">
        <title>Thousands of microbial genomes shed light on interconnected biogeochemical processes in an aquifer system.</title>
        <authorList>
            <person name="Anantharaman K."/>
            <person name="Brown C.T."/>
            <person name="Hug L.A."/>
            <person name="Sharon I."/>
            <person name="Castelle C.J."/>
            <person name="Probst A.J."/>
            <person name="Thomas B.C."/>
            <person name="Singh A."/>
            <person name="Wilkins M.J."/>
            <person name="Karaoz U."/>
            <person name="Brodie E.L."/>
            <person name="Williams K.H."/>
            <person name="Hubbard S.S."/>
            <person name="Banfield J.F."/>
        </authorList>
    </citation>
    <scope>NUCLEOTIDE SEQUENCE [LARGE SCALE GENOMIC DNA]</scope>
</reference>
<sequence>MRGNSEQIKINQTATTLVVFMESYNKSIPEGFPRASTAILKKFQIEHQMLFKHGDSWSVDRHRKKVMDWLSDRRNLS</sequence>
<dbReference type="AlphaFoldDB" id="A0A1F6C1U0"/>
<dbReference type="Proteomes" id="UP000178249">
    <property type="component" value="Unassembled WGS sequence"/>
</dbReference>
<proteinExistence type="predicted"/>
<comment type="caution">
    <text evidence="1">The sequence shown here is derived from an EMBL/GenBank/DDBJ whole genome shotgun (WGS) entry which is preliminary data.</text>
</comment>
<dbReference type="EMBL" id="MFKP01000057">
    <property type="protein sequence ID" value="OGG43038.1"/>
    <property type="molecule type" value="Genomic_DNA"/>
</dbReference>
<organism evidence="1 2">
    <name type="scientific">Candidatus Kaiserbacteria bacterium RIFCSPHIGHO2_01_FULL_48_10</name>
    <dbReference type="NCBI Taxonomy" id="1798476"/>
    <lineage>
        <taxon>Bacteria</taxon>
        <taxon>Candidatus Kaiseribacteriota</taxon>
    </lineage>
</organism>
<accession>A0A1F6C1U0</accession>
<name>A0A1F6C1U0_9BACT</name>